<dbReference type="NCBIfam" id="TIGR02604">
    <property type="entry name" value="Piru_Ver_Nterm"/>
    <property type="match status" value="1"/>
</dbReference>
<dbReference type="AlphaFoldDB" id="D2QXC8"/>
<dbReference type="eggNOG" id="COG2133">
    <property type="taxonomic scope" value="Bacteria"/>
</dbReference>
<reference evidence="7 8" key="1">
    <citation type="journal article" date="2009" name="Stand. Genomic Sci.">
        <title>Complete genome sequence of Pirellula staleyi type strain (ATCC 27377).</title>
        <authorList>
            <person name="Clum A."/>
            <person name="Tindall B.J."/>
            <person name="Sikorski J."/>
            <person name="Ivanova N."/>
            <person name="Mavrommatis K."/>
            <person name="Lucas S."/>
            <person name="Glavina del Rio T."/>
            <person name="Nolan M."/>
            <person name="Chen F."/>
            <person name="Tice H."/>
            <person name="Pitluck S."/>
            <person name="Cheng J.F."/>
            <person name="Chertkov O."/>
            <person name="Brettin T."/>
            <person name="Han C."/>
            <person name="Detter J.C."/>
            <person name="Kuske C."/>
            <person name="Bruce D."/>
            <person name="Goodwin L."/>
            <person name="Ovchinikova G."/>
            <person name="Pati A."/>
            <person name="Mikhailova N."/>
            <person name="Chen A."/>
            <person name="Palaniappan K."/>
            <person name="Land M."/>
            <person name="Hauser L."/>
            <person name="Chang Y.J."/>
            <person name="Jeffries C.D."/>
            <person name="Chain P."/>
            <person name="Rohde M."/>
            <person name="Goker M."/>
            <person name="Bristow J."/>
            <person name="Eisen J.A."/>
            <person name="Markowitz V."/>
            <person name="Hugenholtz P."/>
            <person name="Kyrpides N.C."/>
            <person name="Klenk H.P."/>
            <person name="Lapidus A."/>
        </authorList>
    </citation>
    <scope>NUCLEOTIDE SEQUENCE [LARGE SCALE GENOMIC DNA]</scope>
    <source>
        <strain evidence="8">ATCC 27377 / DSM 6068 / ICPB 4128</strain>
    </source>
</reference>
<dbReference type="Gene3D" id="2.60.120.260">
    <property type="entry name" value="Galactose-binding domain-like"/>
    <property type="match status" value="1"/>
</dbReference>
<dbReference type="InterPro" id="IPR013428">
    <property type="entry name" value="Membrane-bound_put_N"/>
</dbReference>
<dbReference type="InterPro" id="IPR055557">
    <property type="entry name" value="DUF7133"/>
</dbReference>
<dbReference type="OrthoDB" id="225269at2"/>
<dbReference type="eggNOG" id="COG1413">
    <property type="taxonomic scope" value="Bacteria"/>
</dbReference>
<keyword evidence="8" id="KW-1185">Reference proteome</keyword>
<dbReference type="PANTHER" id="PTHR33546:SF1">
    <property type="entry name" value="LARGE, MULTIFUNCTIONAL SECRETED PROTEIN"/>
    <property type="match status" value="1"/>
</dbReference>
<dbReference type="STRING" id="530564.Psta_3304"/>
<dbReference type="InterPro" id="IPR013427">
    <property type="entry name" value="Haem-bd_dom_put"/>
</dbReference>
<feature type="signal peptide" evidence="5">
    <location>
        <begin position="1"/>
        <end position="23"/>
    </location>
</feature>
<dbReference type="HOGENOM" id="CLU_004500_1_0_0"/>
<evidence type="ECO:0000256" key="1">
    <source>
        <dbReference type="ARBA" id="ARBA00022617"/>
    </source>
</evidence>
<dbReference type="Pfam" id="PF00034">
    <property type="entry name" value="Cytochrom_C"/>
    <property type="match status" value="1"/>
</dbReference>
<evidence type="ECO:0000256" key="5">
    <source>
        <dbReference type="SAM" id="SignalP"/>
    </source>
</evidence>
<keyword evidence="1 4" id="KW-0349">Heme</keyword>
<organism evidence="7 8">
    <name type="scientific">Pirellula staleyi (strain ATCC 27377 / DSM 6068 / ICPB 4128)</name>
    <name type="common">Pirella staleyi</name>
    <dbReference type="NCBI Taxonomy" id="530564"/>
    <lineage>
        <taxon>Bacteria</taxon>
        <taxon>Pseudomonadati</taxon>
        <taxon>Planctomycetota</taxon>
        <taxon>Planctomycetia</taxon>
        <taxon>Pirellulales</taxon>
        <taxon>Pirellulaceae</taxon>
        <taxon>Pirellula</taxon>
    </lineage>
</organism>
<dbReference type="SUPFAM" id="SSF49785">
    <property type="entry name" value="Galactose-binding domain-like"/>
    <property type="match status" value="1"/>
</dbReference>
<keyword evidence="5" id="KW-0732">Signal</keyword>
<dbReference type="Gene3D" id="1.10.760.10">
    <property type="entry name" value="Cytochrome c-like domain"/>
    <property type="match status" value="1"/>
</dbReference>
<dbReference type="InterPro" id="IPR011042">
    <property type="entry name" value="6-blade_b-propeller_TolB-like"/>
</dbReference>
<accession>D2QXC8</accession>
<dbReference type="Pfam" id="PF23500">
    <property type="entry name" value="DUF7133"/>
    <property type="match status" value="1"/>
</dbReference>
<dbReference type="PANTHER" id="PTHR33546">
    <property type="entry name" value="LARGE, MULTIFUNCTIONAL SECRETED PROTEIN-RELATED"/>
    <property type="match status" value="1"/>
</dbReference>
<evidence type="ECO:0000256" key="2">
    <source>
        <dbReference type="ARBA" id="ARBA00022723"/>
    </source>
</evidence>
<dbReference type="GO" id="GO:0009055">
    <property type="term" value="F:electron transfer activity"/>
    <property type="evidence" value="ECO:0007669"/>
    <property type="project" value="InterPro"/>
</dbReference>
<dbReference type="EMBL" id="CP001848">
    <property type="protein sequence ID" value="ADB17968.1"/>
    <property type="molecule type" value="Genomic_DNA"/>
</dbReference>
<dbReference type="SUPFAM" id="SSF50952">
    <property type="entry name" value="Soluble quinoprotein glucose dehydrogenase"/>
    <property type="match status" value="1"/>
</dbReference>
<dbReference type="SUPFAM" id="SSF46626">
    <property type="entry name" value="Cytochrome c"/>
    <property type="match status" value="1"/>
</dbReference>
<keyword evidence="2 4" id="KW-0479">Metal-binding</keyword>
<dbReference type="NCBIfam" id="TIGR02603">
    <property type="entry name" value="CxxCH_TIGR02603"/>
    <property type="match status" value="1"/>
</dbReference>
<dbReference type="InterPro" id="IPR008979">
    <property type="entry name" value="Galactose-bd-like_sf"/>
</dbReference>
<name>D2QXC8_PIRSD</name>
<dbReference type="Proteomes" id="UP000001887">
    <property type="component" value="Chromosome"/>
</dbReference>
<feature type="domain" description="Cytochrome c" evidence="6">
    <location>
        <begin position="1036"/>
        <end position="1169"/>
    </location>
</feature>
<evidence type="ECO:0000259" key="6">
    <source>
        <dbReference type="PROSITE" id="PS51007"/>
    </source>
</evidence>
<dbReference type="InterPro" id="IPR011989">
    <property type="entry name" value="ARM-like"/>
</dbReference>
<gene>
    <name evidence="7" type="ordered locus">Psta_3304</name>
</gene>
<proteinExistence type="predicted"/>
<evidence type="ECO:0000256" key="3">
    <source>
        <dbReference type="ARBA" id="ARBA00023004"/>
    </source>
</evidence>
<keyword evidence="3 4" id="KW-0408">Iron</keyword>
<evidence type="ECO:0000256" key="4">
    <source>
        <dbReference type="PROSITE-ProRule" id="PRU00433"/>
    </source>
</evidence>
<dbReference type="Gene3D" id="2.120.10.30">
    <property type="entry name" value="TolB, C-terminal domain"/>
    <property type="match status" value="1"/>
</dbReference>
<dbReference type="InterPro" id="IPR036909">
    <property type="entry name" value="Cyt_c-like_dom_sf"/>
</dbReference>
<evidence type="ECO:0000313" key="7">
    <source>
        <dbReference type="EMBL" id="ADB17968.1"/>
    </source>
</evidence>
<dbReference type="KEGG" id="psl:Psta_3304"/>
<dbReference type="GO" id="GO:0020037">
    <property type="term" value="F:heme binding"/>
    <property type="evidence" value="ECO:0007669"/>
    <property type="project" value="InterPro"/>
</dbReference>
<dbReference type="InterPro" id="IPR011041">
    <property type="entry name" value="Quinoprot_gluc/sorb_DH_b-prop"/>
</dbReference>
<sequence length="1172" mass="129207" precursor="true">MLRCLILSFVCSFALASWSLSVADDTATPASIDKSWTDSKVPDDWKKGPAANETYTIYYAGVRIPRELPQAEKVSLIVEAVDDAREIYVNGIKIGSLGSLPPDYRTGLGTTQEFEIPASAIKEDSGVLQVVIQCFHRDGRSNFNVAAPILFWGDTAIRLEGTWAKRTAPAAFDIAQLKNATTHFLSSKRAEFSKTESAAEVRASLKKLPGEEGKKTPQASLALLEVPEDLRVELVLAEPDIAQPVSMKFDARGRIWVAEYRQYPHPAGLAAMSRDKFLRAVYDKLPPPPPNHFPGRDRISIHEDRDGDGKFESHSVFLEGLSLCSSFEFDHDGLWVLQPPYLLFYPDQNHDDQPDGDPEVHLEGFGLEDAHSVASNLRWGPDGWLYAAQGSTVTGRIKRYGSSDKPVESQGQLIWRYHPRQKKYEVFAEGGGNAFGVEWDSQGRLFSGHNGGNTRGFHYVQGGYYSKSFGKHGQHSNPFTLGYLDSMKHHDAPRFTHALVIYDDTVLPAKYRGEMLGVAPLQGHVTHSSMARHGSSFQTTDTGLMLASKDPWFRPVDLQLGPDGCVYVADFYEQRIDHASHMQGRVDVESGRIYRIAPKENIASRKLPQNHEEFIETAIKGTERWRRQSASSVLQERLTKSDIAQLSSAITESDGQPALETLWLLARNQALTDSLTTTLLKHRDEHVRAWSIRLACDDGAVDPAYAKSLAELAQHEPSSDVRSQLAASARRLPAPEALPILESLATRDEDVADPHLPQMIWWGIEAKTDQARGDVLAMFSQREWWNHAIVQKVLAPKLMKRLVLTAQRKDLLDAAKLMRLAPGKPESLLLMSAMEEATQGRAMAKLPDELADAIAAAGVESPLLKLRRRDPAAIENALLTIADESADGASRGMMIAVLAQLKEPRVVPPLLTILDKTSSDSLRAATLSALQTFASDDIAARVLATYPQLADEQRQLAQSLLVSREKWALALLQAIDAGKIDAATIGEANVRRLLLYEADAIAILAAKHLPKPAGRDPTALRAEVDRLVKVAEAGIGNPYRGKKLYAQSCGKCHTLFGEGGQVGPNLTSHHREDLRGILLSVVDPSAEVREGFETFLVRTTDGRTLSGYIADQDASVVVLRTAEGESISLARDEIDEMRALPQSIMPEGLVRALKEDELRDLLAYLRSTQPLP</sequence>
<feature type="chain" id="PRO_5003035255" evidence="5">
    <location>
        <begin position="24"/>
        <end position="1172"/>
    </location>
</feature>
<dbReference type="Gene3D" id="1.25.10.10">
    <property type="entry name" value="Leucine-rich Repeat Variant"/>
    <property type="match status" value="1"/>
</dbReference>
<dbReference type="GO" id="GO:0046872">
    <property type="term" value="F:metal ion binding"/>
    <property type="evidence" value="ECO:0007669"/>
    <property type="project" value="UniProtKB-KW"/>
</dbReference>
<dbReference type="PROSITE" id="PS51007">
    <property type="entry name" value="CYTC"/>
    <property type="match status" value="1"/>
</dbReference>
<dbReference type="InterPro" id="IPR009056">
    <property type="entry name" value="Cyt_c-like_dom"/>
</dbReference>
<protein>
    <submittedName>
        <fullName evidence="7">Membrane-bound dehydrogenase domain protein</fullName>
    </submittedName>
</protein>
<evidence type="ECO:0000313" key="8">
    <source>
        <dbReference type="Proteomes" id="UP000001887"/>
    </source>
</evidence>
<dbReference type="eggNOG" id="COG2010">
    <property type="taxonomic scope" value="Bacteria"/>
</dbReference>